<feature type="transmembrane region" description="Helical" evidence="1">
    <location>
        <begin position="39"/>
        <end position="58"/>
    </location>
</feature>
<dbReference type="OrthoDB" id="9812531at2"/>
<accession>A0A5M3VSM1</accession>
<evidence type="ECO:0000259" key="2">
    <source>
        <dbReference type="Pfam" id="PF18075"/>
    </source>
</evidence>
<dbReference type="InterPro" id="IPR040690">
    <property type="entry name" value="FtsX_ECD"/>
</dbReference>
<reference evidence="3 4" key="1">
    <citation type="submission" date="2019-10" db="EMBL/GenBank/DDBJ databases">
        <title>Whole genome shotgun sequence of Acrocarpospora corrugata NBRC 13972.</title>
        <authorList>
            <person name="Ichikawa N."/>
            <person name="Kimura A."/>
            <person name="Kitahashi Y."/>
            <person name="Komaki H."/>
            <person name="Oguchi A."/>
        </authorList>
    </citation>
    <scope>NUCLEOTIDE SEQUENCE [LARGE SCALE GENOMIC DNA]</scope>
    <source>
        <strain evidence="3 4">NBRC 13972</strain>
    </source>
</reference>
<organism evidence="3 4">
    <name type="scientific">Acrocarpospora corrugata</name>
    <dbReference type="NCBI Taxonomy" id="35763"/>
    <lineage>
        <taxon>Bacteria</taxon>
        <taxon>Bacillati</taxon>
        <taxon>Actinomycetota</taxon>
        <taxon>Actinomycetes</taxon>
        <taxon>Streptosporangiales</taxon>
        <taxon>Streptosporangiaceae</taxon>
        <taxon>Acrocarpospora</taxon>
    </lineage>
</organism>
<keyword evidence="4" id="KW-1185">Reference proteome</keyword>
<name>A0A5M3VSM1_9ACTN</name>
<gene>
    <name evidence="3" type="ORF">Acor_16990</name>
</gene>
<dbReference type="Gene3D" id="3.30.70.3040">
    <property type="match status" value="1"/>
</dbReference>
<keyword evidence="1" id="KW-1133">Transmembrane helix</keyword>
<proteinExistence type="predicted"/>
<evidence type="ECO:0000256" key="1">
    <source>
        <dbReference type="SAM" id="Phobius"/>
    </source>
</evidence>
<sequence>MRTEDRLRDALDEAGRTVGPATLRTLVAPRRRLITGRTLAVAMTTLLLAGGTAAFLQVRETNEQLRTMTMGFPMLVHEHRPGDPELSVYLCPEESPFPVCQTNGAATSEQKVNIEQALRAMPQVASVTFKDHQTSYDEFIRKEANATLARVVEPSDLPESFWLKMKEDVDWTPTIQAAKGLPGVSNVVNQKCFNDFGPDDPRILRCQTLLYLEDGSFLVS</sequence>
<dbReference type="RefSeq" id="WP_155336025.1">
    <property type="nucleotide sequence ID" value="NZ_BAAABN010000020.1"/>
</dbReference>
<dbReference type="EMBL" id="BLAD01000041">
    <property type="protein sequence ID" value="GER99635.1"/>
    <property type="molecule type" value="Genomic_DNA"/>
</dbReference>
<protein>
    <recommendedName>
        <fullName evidence="2">FtsX extracellular domain-containing protein</fullName>
    </recommendedName>
</protein>
<dbReference type="Pfam" id="PF18075">
    <property type="entry name" value="FtsX_ECD"/>
    <property type="match status" value="1"/>
</dbReference>
<keyword evidence="1" id="KW-0472">Membrane</keyword>
<feature type="domain" description="FtsX extracellular" evidence="2">
    <location>
        <begin position="85"/>
        <end position="187"/>
    </location>
</feature>
<dbReference type="AlphaFoldDB" id="A0A5M3VSM1"/>
<evidence type="ECO:0000313" key="3">
    <source>
        <dbReference type="EMBL" id="GER99635.1"/>
    </source>
</evidence>
<comment type="caution">
    <text evidence="3">The sequence shown here is derived from an EMBL/GenBank/DDBJ whole genome shotgun (WGS) entry which is preliminary data.</text>
</comment>
<evidence type="ECO:0000313" key="4">
    <source>
        <dbReference type="Proteomes" id="UP000334990"/>
    </source>
</evidence>
<keyword evidence="1" id="KW-0812">Transmembrane</keyword>
<dbReference type="Proteomes" id="UP000334990">
    <property type="component" value="Unassembled WGS sequence"/>
</dbReference>